<proteinExistence type="predicted"/>
<feature type="compositionally biased region" description="Polar residues" evidence="1">
    <location>
        <begin position="23"/>
        <end position="41"/>
    </location>
</feature>
<feature type="region of interest" description="Disordered" evidence="1">
    <location>
        <begin position="1"/>
        <end position="71"/>
    </location>
</feature>
<dbReference type="Proteomes" id="UP000624244">
    <property type="component" value="Unassembled WGS sequence"/>
</dbReference>
<evidence type="ECO:0000313" key="3">
    <source>
        <dbReference type="Proteomes" id="UP000624244"/>
    </source>
</evidence>
<dbReference type="AlphaFoldDB" id="A0A8H5ZQX1"/>
<evidence type="ECO:0000313" key="2">
    <source>
        <dbReference type="EMBL" id="KAF5852208.1"/>
    </source>
</evidence>
<sequence length="411" mass="44276">MAAYHTPSQTPSRRVLGNITPKALNTPQTQTKAYEASQASRAESPLKHVTPNTPTHFVDKENLTTPNATVKSKKRGIEEVDGAETVGSAKMLAHARDDSPSNTGARLTADAIQKHTVSTPHSAPLHENNPIGLADPGSPTERATPSPSPEPEPEPGLIQASQKSNQSFSDFLNYEMCASQRSDPGKEQERPAALAPAPPVTETKTKSRAEQLRTRLKFGLYKVKTNQVNKRDVDIIAPYEASALYSSNTINASKSTATTYSSESQGTGCVPNITISSPQRDQGPVFVKANLDPFRAISKLGPAPVQFALPPSGMSSSRTLQQYEITSSPPAVELPKSATPEQLMSPVRQGDHYQMIAGSGMRNDGYRAGESARERLQRLKQEQYTGEGLLNSIGVQGDAAEGLLQLMQHSR</sequence>
<comment type="caution">
    <text evidence="2">The sequence shown here is derived from an EMBL/GenBank/DDBJ whole genome shotgun (WGS) entry which is preliminary data.</text>
</comment>
<feature type="compositionally biased region" description="Polar residues" evidence="1">
    <location>
        <begin position="1"/>
        <end position="12"/>
    </location>
</feature>
<feature type="compositionally biased region" description="Polar residues" evidence="1">
    <location>
        <begin position="159"/>
        <end position="170"/>
    </location>
</feature>
<protein>
    <submittedName>
        <fullName evidence="2">Uncharacterized protein</fullName>
    </submittedName>
</protein>
<accession>A0A8H5ZQX1</accession>
<organism evidence="2 3">
    <name type="scientific">Cochliobolus sativus</name>
    <name type="common">Common root rot and spot blotch fungus</name>
    <name type="synonym">Bipolaris sorokiniana</name>
    <dbReference type="NCBI Taxonomy" id="45130"/>
    <lineage>
        <taxon>Eukaryota</taxon>
        <taxon>Fungi</taxon>
        <taxon>Dikarya</taxon>
        <taxon>Ascomycota</taxon>
        <taxon>Pezizomycotina</taxon>
        <taxon>Dothideomycetes</taxon>
        <taxon>Pleosporomycetidae</taxon>
        <taxon>Pleosporales</taxon>
        <taxon>Pleosporineae</taxon>
        <taxon>Pleosporaceae</taxon>
        <taxon>Bipolaris</taxon>
    </lineage>
</organism>
<evidence type="ECO:0000256" key="1">
    <source>
        <dbReference type="SAM" id="MobiDB-lite"/>
    </source>
</evidence>
<dbReference type="EMBL" id="WNKQ01000004">
    <property type="protein sequence ID" value="KAF5852208.1"/>
    <property type="molecule type" value="Genomic_DNA"/>
</dbReference>
<gene>
    <name evidence="2" type="ORF">GGP41_000954</name>
</gene>
<reference evidence="2" key="1">
    <citation type="submission" date="2019-11" db="EMBL/GenBank/DDBJ databases">
        <title>Bipolaris sorokiniana Genome sequencing.</title>
        <authorList>
            <person name="Wang H."/>
        </authorList>
    </citation>
    <scope>NUCLEOTIDE SEQUENCE</scope>
</reference>
<feature type="region of interest" description="Disordered" evidence="1">
    <location>
        <begin position="119"/>
        <end position="209"/>
    </location>
</feature>
<name>A0A8H5ZQX1_COCSA</name>